<evidence type="ECO:0000256" key="1">
    <source>
        <dbReference type="SAM" id="MobiDB-lite"/>
    </source>
</evidence>
<protein>
    <submittedName>
        <fullName evidence="2">Uncharacterized protein</fullName>
    </submittedName>
</protein>
<evidence type="ECO:0000313" key="3">
    <source>
        <dbReference type="Proteomes" id="UP000625711"/>
    </source>
</evidence>
<gene>
    <name evidence="2" type="ORF">GWI33_010003</name>
</gene>
<name>A0A834I9T6_RHYFE</name>
<comment type="caution">
    <text evidence="2">The sequence shown here is derived from an EMBL/GenBank/DDBJ whole genome shotgun (WGS) entry which is preliminary data.</text>
</comment>
<evidence type="ECO:0000313" key="2">
    <source>
        <dbReference type="EMBL" id="KAF7276639.1"/>
    </source>
</evidence>
<feature type="non-terminal residue" evidence="2">
    <location>
        <position position="395"/>
    </location>
</feature>
<accession>A0A834I9T6</accession>
<organism evidence="2 3">
    <name type="scientific">Rhynchophorus ferrugineus</name>
    <name type="common">Red palm weevil</name>
    <name type="synonym">Curculio ferrugineus</name>
    <dbReference type="NCBI Taxonomy" id="354439"/>
    <lineage>
        <taxon>Eukaryota</taxon>
        <taxon>Metazoa</taxon>
        <taxon>Ecdysozoa</taxon>
        <taxon>Arthropoda</taxon>
        <taxon>Hexapoda</taxon>
        <taxon>Insecta</taxon>
        <taxon>Pterygota</taxon>
        <taxon>Neoptera</taxon>
        <taxon>Endopterygota</taxon>
        <taxon>Coleoptera</taxon>
        <taxon>Polyphaga</taxon>
        <taxon>Cucujiformia</taxon>
        <taxon>Curculionidae</taxon>
        <taxon>Dryophthorinae</taxon>
        <taxon>Rhynchophorus</taxon>
    </lineage>
</organism>
<feature type="compositionally biased region" description="Low complexity" evidence="1">
    <location>
        <begin position="245"/>
        <end position="259"/>
    </location>
</feature>
<dbReference type="AlphaFoldDB" id="A0A834I9T6"/>
<proteinExistence type="predicted"/>
<reference evidence="2" key="1">
    <citation type="submission" date="2020-08" db="EMBL/GenBank/DDBJ databases">
        <title>Genome sequencing and assembly of the red palm weevil Rhynchophorus ferrugineus.</title>
        <authorList>
            <person name="Dias G.B."/>
            <person name="Bergman C.M."/>
            <person name="Manee M."/>
        </authorList>
    </citation>
    <scope>NUCLEOTIDE SEQUENCE</scope>
    <source>
        <strain evidence="2">AA-2017</strain>
        <tissue evidence="2">Whole larva</tissue>
    </source>
</reference>
<feature type="compositionally biased region" description="Basic residues" evidence="1">
    <location>
        <begin position="266"/>
        <end position="282"/>
    </location>
</feature>
<sequence length="395" mass="43251">GVMEPTVWSVEDARAVIAVFKSAVKQHGQNHTVDIDVDGDRHVTVRETPALFDAGSELTFTGWDPADYPYSRITDALGSGVADDAGQREAPANLTSWSGTAMRAVLAVEKRRGADLRLWKLPGTGRHLAQIGDEWRGFIFARRVDPDAVDVVEPTADLNVEAGDEVQAESPEAMSAWSERLRKALGIEAPGGGEQQELPTDGDDTDPRPEYGDYDDDPEGTRRRPHVQPQPRRGAGEGREPVRGPPVGRAGDPDAGGVDPADRHGRGAHAPRRDRRRCAPRPRLHEPADPRRRRRDRCGLMPGHHVYPVANCRGCRARIIWATVDPELKSARTIPVDADPHPKGTLILARDPSIPHEKDTAVVIRATKMRPGQIAGARAAGWEFYRLHSETCPKA</sequence>
<dbReference type="EMBL" id="JAACXV010006006">
    <property type="protein sequence ID" value="KAF7276639.1"/>
    <property type="molecule type" value="Genomic_DNA"/>
</dbReference>
<feature type="non-terminal residue" evidence="2">
    <location>
        <position position="1"/>
    </location>
</feature>
<keyword evidence="3" id="KW-1185">Reference proteome</keyword>
<dbReference type="Proteomes" id="UP000625711">
    <property type="component" value="Unassembled WGS sequence"/>
</dbReference>
<feature type="region of interest" description="Disordered" evidence="1">
    <location>
        <begin position="188"/>
        <end position="297"/>
    </location>
</feature>